<dbReference type="Gene3D" id="1.10.268.10">
    <property type="entry name" value="Topoisomerase, domain 3"/>
    <property type="match status" value="1"/>
</dbReference>
<keyword evidence="1" id="KW-0175">Coiled coil</keyword>
<dbReference type="Pfam" id="PF00521">
    <property type="entry name" value="DNA_topoisoIV"/>
    <property type="match status" value="1"/>
</dbReference>
<evidence type="ECO:0000259" key="2">
    <source>
        <dbReference type="PROSITE" id="PS52040"/>
    </source>
</evidence>
<dbReference type="InterPro" id="IPR050220">
    <property type="entry name" value="Type_II_DNA_Topoisomerases"/>
</dbReference>
<dbReference type="AlphaFoldDB" id="A0A0F8XW32"/>
<dbReference type="SUPFAM" id="SSF56719">
    <property type="entry name" value="Type II DNA topoisomerase"/>
    <property type="match status" value="1"/>
</dbReference>
<organism evidence="3">
    <name type="scientific">marine sediment metagenome</name>
    <dbReference type="NCBI Taxonomy" id="412755"/>
    <lineage>
        <taxon>unclassified sequences</taxon>
        <taxon>metagenomes</taxon>
        <taxon>ecological metagenomes</taxon>
    </lineage>
</organism>
<dbReference type="PROSITE" id="PS52040">
    <property type="entry name" value="TOPO_IIA"/>
    <property type="match status" value="1"/>
</dbReference>
<sequence length="273" mass="31620">MIHDKKIPQITEILDGSEGESVNIVIKLKAGSRPKEILELLYHTTQLESRFPVYMMALNTDDTGRLIPKEYNLLNVLNDWVDFRIEVIRKKYQYLKKKAEEKLHLRNGRLIIVHHLDRVIEIIKTSENSKNAQTRLQEEFELDEIQSDDVLSRPLRSLTNFDRDNLIKEVEELESEIANYEAILSDENRIIEIVDNRLEEIVKKYGDERRSKLIPRIITSGSTSSIVWKRNIPAEVEEKELAITISCDRDLETAQKKLGISVKIGERVCGKAA</sequence>
<feature type="non-terminal residue" evidence="3">
    <location>
        <position position="273"/>
    </location>
</feature>
<dbReference type="InterPro" id="IPR002205">
    <property type="entry name" value="Topo_IIA_dom_A"/>
</dbReference>
<feature type="domain" description="Topo IIA-type catalytic" evidence="2">
    <location>
        <begin position="1"/>
        <end position="232"/>
    </location>
</feature>
<dbReference type="GO" id="GO:0003918">
    <property type="term" value="F:DNA topoisomerase type II (double strand cut, ATP-hydrolyzing) activity"/>
    <property type="evidence" value="ECO:0007669"/>
    <property type="project" value="InterPro"/>
</dbReference>
<reference evidence="3" key="1">
    <citation type="journal article" date="2015" name="Nature">
        <title>Complex archaea that bridge the gap between prokaryotes and eukaryotes.</title>
        <authorList>
            <person name="Spang A."/>
            <person name="Saw J.H."/>
            <person name="Jorgensen S.L."/>
            <person name="Zaremba-Niedzwiedzka K."/>
            <person name="Martijn J."/>
            <person name="Lind A.E."/>
            <person name="van Eijk R."/>
            <person name="Schleper C."/>
            <person name="Guy L."/>
            <person name="Ettema T.J."/>
        </authorList>
    </citation>
    <scope>NUCLEOTIDE SEQUENCE</scope>
</reference>
<comment type="caution">
    <text evidence="3">The sequence shown here is derived from an EMBL/GenBank/DDBJ whole genome shotgun (WGS) entry which is preliminary data.</text>
</comment>
<dbReference type="Gene3D" id="3.30.1360.40">
    <property type="match status" value="1"/>
</dbReference>
<dbReference type="GO" id="GO:0006265">
    <property type="term" value="P:DNA topological change"/>
    <property type="evidence" value="ECO:0007669"/>
    <property type="project" value="InterPro"/>
</dbReference>
<dbReference type="EMBL" id="LAZR01060545">
    <property type="protein sequence ID" value="KKK65460.1"/>
    <property type="molecule type" value="Genomic_DNA"/>
</dbReference>
<dbReference type="InterPro" id="IPR013760">
    <property type="entry name" value="Topo_IIA-like_dom_sf"/>
</dbReference>
<dbReference type="GO" id="GO:0003677">
    <property type="term" value="F:DNA binding"/>
    <property type="evidence" value="ECO:0007669"/>
    <property type="project" value="InterPro"/>
</dbReference>
<dbReference type="GO" id="GO:0005737">
    <property type="term" value="C:cytoplasm"/>
    <property type="evidence" value="ECO:0007669"/>
    <property type="project" value="TreeGrafter"/>
</dbReference>
<dbReference type="GO" id="GO:0005524">
    <property type="term" value="F:ATP binding"/>
    <property type="evidence" value="ECO:0007669"/>
    <property type="project" value="InterPro"/>
</dbReference>
<proteinExistence type="predicted"/>
<dbReference type="InterPro" id="IPR013757">
    <property type="entry name" value="Topo_IIA_A_a_sf"/>
</dbReference>
<name>A0A0F8XW32_9ZZZZ</name>
<evidence type="ECO:0000313" key="3">
    <source>
        <dbReference type="EMBL" id="KKK65460.1"/>
    </source>
</evidence>
<dbReference type="PANTHER" id="PTHR43493:SF5">
    <property type="entry name" value="DNA GYRASE SUBUNIT A, CHLOROPLASTIC_MITOCHONDRIAL"/>
    <property type="match status" value="1"/>
</dbReference>
<protein>
    <recommendedName>
        <fullName evidence="2">Topo IIA-type catalytic domain-containing protein</fullName>
    </recommendedName>
</protein>
<gene>
    <name evidence="3" type="ORF">LCGC14_2973910</name>
</gene>
<accession>A0A0F8XW32</accession>
<feature type="coiled-coil region" evidence="1">
    <location>
        <begin position="163"/>
        <end position="190"/>
    </location>
</feature>
<evidence type="ECO:0000256" key="1">
    <source>
        <dbReference type="SAM" id="Coils"/>
    </source>
</evidence>
<dbReference type="GO" id="GO:0009330">
    <property type="term" value="C:DNA topoisomerase type II (double strand cut, ATP-hydrolyzing) complex"/>
    <property type="evidence" value="ECO:0007669"/>
    <property type="project" value="TreeGrafter"/>
</dbReference>
<dbReference type="SMART" id="SM00434">
    <property type="entry name" value="TOP4c"/>
    <property type="match status" value="1"/>
</dbReference>
<dbReference type="PANTHER" id="PTHR43493">
    <property type="entry name" value="DNA GYRASE/TOPOISOMERASE SUBUNIT A"/>
    <property type="match status" value="1"/>
</dbReference>